<feature type="domain" description="RNA polymerase sigma factor 70 region 4 type 2" evidence="8">
    <location>
        <begin position="123"/>
        <end position="174"/>
    </location>
</feature>
<evidence type="ECO:0000256" key="1">
    <source>
        <dbReference type="ARBA" id="ARBA00010641"/>
    </source>
</evidence>
<dbReference type="InterPro" id="IPR013325">
    <property type="entry name" value="RNA_pol_sigma_r2"/>
</dbReference>
<feature type="compositionally biased region" description="Low complexity" evidence="6">
    <location>
        <begin position="338"/>
        <end position="350"/>
    </location>
</feature>
<dbReference type="Pfam" id="PF13490">
    <property type="entry name" value="zf-HC2"/>
    <property type="match status" value="1"/>
</dbReference>
<dbReference type="InterPro" id="IPR027383">
    <property type="entry name" value="Znf_put"/>
</dbReference>
<accession>A0A7Y9S896</accession>
<dbReference type="InterPro" id="IPR013249">
    <property type="entry name" value="RNA_pol_sigma70_r4_t2"/>
</dbReference>
<evidence type="ECO:0000256" key="2">
    <source>
        <dbReference type="ARBA" id="ARBA00023015"/>
    </source>
</evidence>
<dbReference type="NCBIfam" id="TIGR02937">
    <property type="entry name" value="sigma70-ECF"/>
    <property type="match status" value="1"/>
</dbReference>
<dbReference type="AlphaFoldDB" id="A0A7Y9S896"/>
<protein>
    <submittedName>
        <fullName evidence="10">RNA polymerase sigma factor (Sigma-70 family)</fullName>
    </submittedName>
</protein>
<keyword evidence="2" id="KW-0805">Transcription regulation</keyword>
<dbReference type="InterPro" id="IPR036388">
    <property type="entry name" value="WH-like_DNA-bd_sf"/>
</dbReference>
<dbReference type="GO" id="GO:0016987">
    <property type="term" value="F:sigma factor activity"/>
    <property type="evidence" value="ECO:0007669"/>
    <property type="project" value="UniProtKB-KW"/>
</dbReference>
<evidence type="ECO:0000259" key="9">
    <source>
        <dbReference type="Pfam" id="PF13490"/>
    </source>
</evidence>
<keyword evidence="3" id="KW-0731">Sigma factor</keyword>
<gene>
    <name evidence="10" type="ORF">FHU41_002899</name>
</gene>
<evidence type="ECO:0000256" key="4">
    <source>
        <dbReference type="ARBA" id="ARBA00023125"/>
    </source>
</evidence>
<dbReference type="SUPFAM" id="SSF88659">
    <property type="entry name" value="Sigma3 and sigma4 domains of RNA polymerase sigma factors"/>
    <property type="match status" value="1"/>
</dbReference>
<feature type="domain" description="RNA polymerase sigma-70 region 2" evidence="7">
    <location>
        <begin position="27"/>
        <end position="89"/>
    </location>
</feature>
<dbReference type="InterPro" id="IPR007627">
    <property type="entry name" value="RNA_pol_sigma70_r2"/>
</dbReference>
<evidence type="ECO:0000256" key="3">
    <source>
        <dbReference type="ARBA" id="ARBA00023082"/>
    </source>
</evidence>
<dbReference type="Gene3D" id="1.10.10.1320">
    <property type="entry name" value="Anti-sigma factor, zinc-finger domain"/>
    <property type="match status" value="1"/>
</dbReference>
<dbReference type="Pfam" id="PF08281">
    <property type="entry name" value="Sigma70_r4_2"/>
    <property type="match status" value="1"/>
</dbReference>
<dbReference type="GO" id="GO:0003677">
    <property type="term" value="F:DNA binding"/>
    <property type="evidence" value="ECO:0007669"/>
    <property type="project" value="UniProtKB-KW"/>
</dbReference>
<feature type="domain" description="Putative zinc-finger" evidence="9">
    <location>
        <begin position="196"/>
        <end position="223"/>
    </location>
</feature>
<feature type="compositionally biased region" description="Pro residues" evidence="6">
    <location>
        <begin position="316"/>
        <end position="337"/>
    </location>
</feature>
<evidence type="ECO:0000259" key="7">
    <source>
        <dbReference type="Pfam" id="PF04542"/>
    </source>
</evidence>
<evidence type="ECO:0000256" key="5">
    <source>
        <dbReference type="ARBA" id="ARBA00023163"/>
    </source>
</evidence>
<dbReference type="GO" id="GO:0006352">
    <property type="term" value="P:DNA-templated transcription initiation"/>
    <property type="evidence" value="ECO:0007669"/>
    <property type="project" value="InterPro"/>
</dbReference>
<keyword evidence="11" id="KW-1185">Reference proteome</keyword>
<reference evidence="10 11" key="1">
    <citation type="submission" date="2020-07" db="EMBL/GenBank/DDBJ databases">
        <title>Sequencing the genomes of 1000 actinobacteria strains.</title>
        <authorList>
            <person name="Klenk H.-P."/>
        </authorList>
    </citation>
    <scope>NUCLEOTIDE SEQUENCE [LARGE SCALE GENOMIC DNA]</scope>
    <source>
        <strain evidence="10 11">DSM 102047</strain>
    </source>
</reference>
<dbReference type="SUPFAM" id="SSF88946">
    <property type="entry name" value="Sigma2 domain of RNA polymerase sigma factors"/>
    <property type="match status" value="1"/>
</dbReference>
<organism evidence="10 11">
    <name type="scientific">Psychromicrobium silvestre</name>
    <dbReference type="NCBI Taxonomy" id="1645614"/>
    <lineage>
        <taxon>Bacteria</taxon>
        <taxon>Bacillati</taxon>
        <taxon>Actinomycetota</taxon>
        <taxon>Actinomycetes</taxon>
        <taxon>Micrococcales</taxon>
        <taxon>Micrococcaceae</taxon>
        <taxon>Psychromicrobium</taxon>
    </lineage>
</organism>
<dbReference type="PANTHER" id="PTHR43133:SF8">
    <property type="entry name" value="RNA POLYMERASE SIGMA FACTOR HI_1459-RELATED"/>
    <property type="match status" value="1"/>
</dbReference>
<dbReference type="Proteomes" id="UP000521748">
    <property type="component" value="Unassembled WGS sequence"/>
</dbReference>
<dbReference type="InterPro" id="IPR039425">
    <property type="entry name" value="RNA_pol_sigma-70-like"/>
</dbReference>
<evidence type="ECO:0000313" key="10">
    <source>
        <dbReference type="EMBL" id="NYE96649.1"/>
    </source>
</evidence>
<dbReference type="RefSeq" id="WP_179390276.1">
    <property type="nucleotide sequence ID" value="NZ_JACBYQ010000002.1"/>
</dbReference>
<proteinExistence type="inferred from homology"/>
<keyword evidence="4" id="KW-0238">DNA-binding</keyword>
<dbReference type="PANTHER" id="PTHR43133">
    <property type="entry name" value="RNA POLYMERASE ECF-TYPE SIGMA FACTO"/>
    <property type="match status" value="1"/>
</dbReference>
<dbReference type="InterPro" id="IPR041916">
    <property type="entry name" value="Anti_sigma_zinc_sf"/>
</dbReference>
<feature type="region of interest" description="Disordered" evidence="6">
    <location>
        <begin position="303"/>
        <end position="352"/>
    </location>
</feature>
<keyword evidence="5" id="KW-0804">Transcription</keyword>
<dbReference type="Gene3D" id="1.10.1740.10">
    <property type="match status" value="1"/>
</dbReference>
<dbReference type="Gene3D" id="1.10.10.10">
    <property type="entry name" value="Winged helix-like DNA-binding domain superfamily/Winged helix DNA-binding domain"/>
    <property type="match status" value="1"/>
</dbReference>
<comment type="caution">
    <text evidence="10">The sequence shown here is derived from an EMBL/GenBank/DDBJ whole genome shotgun (WGS) entry which is preliminary data.</text>
</comment>
<dbReference type="InterPro" id="IPR014284">
    <property type="entry name" value="RNA_pol_sigma-70_dom"/>
</dbReference>
<dbReference type="Pfam" id="PF04542">
    <property type="entry name" value="Sigma70_r2"/>
    <property type="match status" value="1"/>
</dbReference>
<name>A0A7Y9S896_9MICC</name>
<comment type="similarity">
    <text evidence="1">Belongs to the sigma-70 factor family. ECF subfamily.</text>
</comment>
<evidence type="ECO:0000313" key="11">
    <source>
        <dbReference type="Proteomes" id="UP000521748"/>
    </source>
</evidence>
<evidence type="ECO:0000256" key="6">
    <source>
        <dbReference type="SAM" id="MobiDB-lite"/>
    </source>
</evidence>
<dbReference type="EMBL" id="JACBYQ010000002">
    <property type="protein sequence ID" value="NYE96649.1"/>
    <property type="molecule type" value="Genomic_DNA"/>
</dbReference>
<dbReference type="InterPro" id="IPR013324">
    <property type="entry name" value="RNA_pol_sigma_r3/r4-like"/>
</dbReference>
<evidence type="ECO:0000259" key="8">
    <source>
        <dbReference type="Pfam" id="PF08281"/>
    </source>
</evidence>
<sequence>MEKLIEIGDSELITRSRTGDAEAFAELFRRHQALARVVAIRNVDSHSDAEDVVSEAFAYTFTKLKEGRGPESSFRAYLLTAVTRIAHRMNLKKSKTIPTSDQQILDQHTDSKDITLDAFESAIIAKAFRELPERWQAVLWYLDIEGQKPAAVAVILGITSNAVSSLAGRAREALRANYLQNHIKPSNPECHENAGRLGAYVAGTLRASIKKQVEDHLATCGSCTALLTEVRDVRSGLRAVMVPLISGLSVPEFQAAVAQLPNPVPTVLPGRIRSLQKAGAICASAALIALFLLLLLPSSHSPQRDSAALPSAQSPLPTPSPRPSPRPSPISRPPSPSAPAATPAPSVPLVIPAPAPTSAKPIPTVPPPVTISARTVSARLPNGGSVTTVTLTSPEKLPSSGVSVVLNLSSGRKFSATQPAQGQGWSCVLLSSASLSCKTARIDQAQPQIVTQIEPGSAATLNVTISGPEVTPASYVNQF</sequence>